<evidence type="ECO:0000256" key="1">
    <source>
        <dbReference type="SAM" id="SignalP"/>
    </source>
</evidence>
<reference evidence="3 4" key="1">
    <citation type="submission" date="2020-02" db="EMBL/GenBank/DDBJ databases">
        <title>Genome sequencing for Draconibacterium sp. strain M1.</title>
        <authorList>
            <person name="Park S.-J."/>
        </authorList>
    </citation>
    <scope>NUCLEOTIDE SEQUENCE [LARGE SCALE GENOMIC DNA]</scope>
    <source>
        <strain evidence="3 4">M1</strain>
    </source>
</reference>
<dbReference type="SUPFAM" id="SSF50952">
    <property type="entry name" value="Soluble quinoprotein glucose dehydrogenase"/>
    <property type="match status" value="1"/>
</dbReference>
<sequence length="378" mass="41986">MKQLKDLALLLFIFTATLACTSSDKTEKPLPDYETVPQINLPDGFKIHVYAENVDNARSMVLGDKGTLFVGSRTAGKVYAIIDKDQDYQADQVIVIADNMNQPNGVAFLNGDLYVAEISKIWKFENIEEHLNSPPAPVLISDDFPTDGHHGWKYIAFGPDGKLYVPVGAPCNICLSDDEIYASITRMDPDGSNHEIFAHGIRNTVGFDWHPEDGTLWFTDNGRDWLGDNLPPDELNQAPQAGMHFGYPFCHSTGIADPEFGDQRNCDEFSFPVQDLGPHVAALGMLFYTGDMFPESYRNSILIAEHGSWNRSTPIGYRITRVELNGNTAVSYETFANGWLQNESPWGRPVDVIQMPNGSILVSDDTSGTIYNITYSSE</sequence>
<dbReference type="InterPro" id="IPR054539">
    <property type="entry name" value="Beta-prop_PDH"/>
</dbReference>
<evidence type="ECO:0000313" key="3">
    <source>
        <dbReference type="EMBL" id="QIA08245.1"/>
    </source>
</evidence>
<evidence type="ECO:0000313" key="4">
    <source>
        <dbReference type="Proteomes" id="UP000474630"/>
    </source>
</evidence>
<dbReference type="RefSeq" id="WP_163346166.1">
    <property type="nucleotide sequence ID" value="NZ_CP048409.1"/>
</dbReference>
<dbReference type="Proteomes" id="UP000474630">
    <property type="component" value="Chromosome"/>
</dbReference>
<feature type="domain" description="Pyrroloquinoline quinone-dependent pyranose dehydrogenase beta-propeller" evidence="2">
    <location>
        <begin position="41"/>
        <end position="374"/>
    </location>
</feature>
<protein>
    <submittedName>
        <fullName evidence="3">Sorbosone dehydrogenase family protein</fullName>
    </submittedName>
</protein>
<name>A0A6C0REY8_9BACT</name>
<evidence type="ECO:0000259" key="2">
    <source>
        <dbReference type="Pfam" id="PF22807"/>
    </source>
</evidence>
<dbReference type="InterPro" id="IPR011042">
    <property type="entry name" value="6-blade_b-propeller_TolB-like"/>
</dbReference>
<feature type="signal peptide" evidence="1">
    <location>
        <begin position="1"/>
        <end position="19"/>
    </location>
</feature>
<dbReference type="PANTHER" id="PTHR33546">
    <property type="entry name" value="LARGE, MULTIFUNCTIONAL SECRETED PROTEIN-RELATED"/>
    <property type="match status" value="1"/>
</dbReference>
<dbReference type="PROSITE" id="PS51257">
    <property type="entry name" value="PROKAR_LIPOPROTEIN"/>
    <property type="match status" value="1"/>
</dbReference>
<organism evidence="3 4">
    <name type="scientific">Draconibacterium halophilum</name>
    <dbReference type="NCBI Taxonomy" id="2706887"/>
    <lineage>
        <taxon>Bacteria</taxon>
        <taxon>Pseudomonadati</taxon>
        <taxon>Bacteroidota</taxon>
        <taxon>Bacteroidia</taxon>
        <taxon>Marinilabiliales</taxon>
        <taxon>Prolixibacteraceae</taxon>
        <taxon>Draconibacterium</taxon>
    </lineage>
</organism>
<keyword evidence="1" id="KW-0732">Signal</keyword>
<dbReference type="EMBL" id="CP048409">
    <property type="protein sequence ID" value="QIA08245.1"/>
    <property type="molecule type" value="Genomic_DNA"/>
</dbReference>
<proteinExistence type="predicted"/>
<dbReference type="Gene3D" id="2.120.10.30">
    <property type="entry name" value="TolB, C-terminal domain"/>
    <property type="match status" value="1"/>
</dbReference>
<dbReference type="InterPro" id="IPR011041">
    <property type="entry name" value="Quinoprot_gluc/sorb_DH_b-prop"/>
</dbReference>
<dbReference type="Pfam" id="PF22807">
    <property type="entry name" value="TrAA12"/>
    <property type="match status" value="1"/>
</dbReference>
<dbReference type="PANTHER" id="PTHR33546:SF1">
    <property type="entry name" value="LARGE, MULTIFUNCTIONAL SECRETED PROTEIN"/>
    <property type="match status" value="1"/>
</dbReference>
<accession>A0A6C0REY8</accession>
<feature type="chain" id="PRO_5025647630" evidence="1">
    <location>
        <begin position="20"/>
        <end position="378"/>
    </location>
</feature>
<dbReference type="AlphaFoldDB" id="A0A6C0REY8"/>
<gene>
    <name evidence="3" type="ORF">G0Q07_11205</name>
</gene>
<keyword evidence="4" id="KW-1185">Reference proteome</keyword>
<dbReference type="KEGG" id="drc:G0Q07_11205"/>